<comment type="caution">
    <text evidence="2">The sequence shown here is derived from an EMBL/GenBank/DDBJ whole genome shotgun (WGS) entry which is preliminary data.</text>
</comment>
<evidence type="ECO:0000313" key="3">
    <source>
        <dbReference type="Proteomes" id="UP001054945"/>
    </source>
</evidence>
<sequence>MIEKGELLSPLDPRKKDIRLVLDLEMTNEMESPENPSLPEQGSSNDVVPQQTSTPTTLFHSTQMDISTKTDVGKGSDELLFSNRQGFLHIIDYGHELIRIDMAKTALGYDPSCSKVAQLTHAGKQIVYAQKVLHESLAVLPYRYPTVEDLEASEARVKTKQTLMKRDAEERAKTRKRPTTKGELFS</sequence>
<reference evidence="2 3" key="1">
    <citation type="submission" date="2021-06" db="EMBL/GenBank/DDBJ databases">
        <title>Caerostris extrusa draft genome.</title>
        <authorList>
            <person name="Kono N."/>
            <person name="Arakawa K."/>
        </authorList>
    </citation>
    <scope>NUCLEOTIDE SEQUENCE [LARGE SCALE GENOMIC DNA]</scope>
</reference>
<protein>
    <submittedName>
        <fullName evidence="2">Uncharacterized protein</fullName>
    </submittedName>
</protein>
<dbReference type="EMBL" id="BPLR01004171">
    <property type="protein sequence ID" value="GIX92932.1"/>
    <property type="molecule type" value="Genomic_DNA"/>
</dbReference>
<evidence type="ECO:0000313" key="2">
    <source>
        <dbReference type="EMBL" id="GIX92932.1"/>
    </source>
</evidence>
<keyword evidence="3" id="KW-1185">Reference proteome</keyword>
<dbReference type="AlphaFoldDB" id="A0AAV4P6R3"/>
<evidence type="ECO:0000256" key="1">
    <source>
        <dbReference type="SAM" id="MobiDB-lite"/>
    </source>
</evidence>
<accession>A0AAV4P6R3</accession>
<dbReference type="Proteomes" id="UP001054945">
    <property type="component" value="Unassembled WGS sequence"/>
</dbReference>
<feature type="region of interest" description="Disordered" evidence="1">
    <location>
        <begin position="29"/>
        <end position="54"/>
    </location>
</feature>
<proteinExistence type="predicted"/>
<organism evidence="2 3">
    <name type="scientific">Caerostris extrusa</name>
    <name type="common">Bark spider</name>
    <name type="synonym">Caerostris bankana</name>
    <dbReference type="NCBI Taxonomy" id="172846"/>
    <lineage>
        <taxon>Eukaryota</taxon>
        <taxon>Metazoa</taxon>
        <taxon>Ecdysozoa</taxon>
        <taxon>Arthropoda</taxon>
        <taxon>Chelicerata</taxon>
        <taxon>Arachnida</taxon>
        <taxon>Araneae</taxon>
        <taxon>Araneomorphae</taxon>
        <taxon>Entelegynae</taxon>
        <taxon>Araneoidea</taxon>
        <taxon>Araneidae</taxon>
        <taxon>Caerostris</taxon>
    </lineage>
</organism>
<feature type="region of interest" description="Disordered" evidence="1">
    <location>
        <begin position="161"/>
        <end position="186"/>
    </location>
</feature>
<gene>
    <name evidence="2" type="ORF">CEXT_424231</name>
</gene>
<name>A0AAV4P6R3_CAEEX</name>
<feature type="compositionally biased region" description="Polar residues" evidence="1">
    <location>
        <begin position="34"/>
        <end position="54"/>
    </location>
</feature>